<dbReference type="InParanoid" id="A0A0C3H6Z1"/>
<proteinExistence type="predicted"/>
<dbReference type="OrthoDB" id="10249419at2759"/>
<dbReference type="AlphaFoldDB" id="A0A0C3H6Z1"/>
<reference evidence="3" key="2">
    <citation type="submission" date="2015-01" db="EMBL/GenBank/DDBJ databases">
        <title>Evolutionary Origins and Diversification of the Mycorrhizal Mutualists.</title>
        <authorList>
            <consortium name="DOE Joint Genome Institute"/>
            <consortium name="Mycorrhizal Genomics Consortium"/>
            <person name="Kohler A."/>
            <person name="Kuo A."/>
            <person name="Nagy L.G."/>
            <person name="Floudas D."/>
            <person name="Copeland A."/>
            <person name="Barry K.W."/>
            <person name="Cichocki N."/>
            <person name="Veneault-Fourrey C."/>
            <person name="LaButti K."/>
            <person name="Lindquist E.A."/>
            <person name="Lipzen A."/>
            <person name="Lundell T."/>
            <person name="Morin E."/>
            <person name="Murat C."/>
            <person name="Riley R."/>
            <person name="Ohm R."/>
            <person name="Sun H."/>
            <person name="Tunlid A."/>
            <person name="Henrissat B."/>
            <person name="Grigoriev I.V."/>
            <person name="Hibbett D.S."/>
            <person name="Martin F."/>
        </authorList>
    </citation>
    <scope>NUCLEOTIDE SEQUENCE [LARGE SCALE GENOMIC DNA]</scope>
    <source>
        <strain evidence="3">Zn</strain>
    </source>
</reference>
<reference evidence="2 3" key="1">
    <citation type="submission" date="2014-04" db="EMBL/GenBank/DDBJ databases">
        <authorList>
            <consortium name="DOE Joint Genome Institute"/>
            <person name="Kuo A."/>
            <person name="Martino E."/>
            <person name="Perotto S."/>
            <person name="Kohler A."/>
            <person name="Nagy L.G."/>
            <person name="Floudas D."/>
            <person name="Copeland A."/>
            <person name="Barry K.W."/>
            <person name="Cichocki N."/>
            <person name="Veneault-Fourrey C."/>
            <person name="LaButti K."/>
            <person name="Lindquist E.A."/>
            <person name="Lipzen A."/>
            <person name="Lundell T."/>
            <person name="Morin E."/>
            <person name="Murat C."/>
            <person name="Sun H."/>
            <person name="Tunlid A."/>
            <person name="Henrissat B."/>
            <person name="Grigoriev I.V."/>
            <person name="Hibbett D.S."/>
            <person name="Martin F."/>
            <person name="Nordberg H.P."/>
            <person name="Cantor M.N."/>
            <person name="Hua S.X."/>
        </authorList>
    </citation>
    <scope>NUCLEOTIDE SEQUENCE [LARGE SCALE GENOMIC DNA]</scope>
    <source>
        <strain evidence="2 3">Zn</strain>
    </source>
</reference>
<dbReference type="Gene3D" id="3.10.180.10">
    <property type="entry name" value="2,3-Dihydroxybiphenyl 1,2-Dioxygenase, domain 1"/>
    <property type="match status" value="1"/>
</dbReference>
<protein>
    <recommendedName>
        <fullName evidence="4">VOC domain-containing protein</fullName>
    </recommendedName>
</protein>
<evidence type="ECO:0000256" key="1">
    <source>
        <dbReference type="SAM" id="MobiDB-lite"/>
    </source>
</evidence>
<gene>
    <name evidence="2" type="ORF">OIDMADRAFT_182495</name>
</gene>
<sequence>MSINDSPTIEVSHLPSAASFYAEVAQPLGISYLSASESRVNFGWVSPGPDSNAPQPQVVLSLRQSPTFQVQRSSITLLANSRGAVESFYKKGLLANSWQTDHAIQHSPAETRARIRDLDGNMLEAVYAPRAPGALPRRRTLDIETASTPKEARRVLQWQQEVARSVAELDPERTPPPPSLRGAGPAPGEEVVTMRERDGSRAPIQYRRSDTYPLAAPHASERGASRLVSRETIRTERYHRPSESDGGGRGLTGMKLVGTLLGAAAGAAIAYAAVRSDSPPRYGPPRRASHGDRPIQSYPQVYRDPRDVPHTGARGVERVPTRSYIGMDPRQTQYVAQYTIAGPPPSRVHDWARIEERSHASYRGGRSELKQVVQERSRSESGSTRYSRPPPALPRSRSPHSPSQASRHSHRSHHSEDKTARLHRLEGERESYVSARSQRTEKPDVRYDGGISTTTIRIVPRDERRSAISARNIPLPESLIGGSRYAQSVAPSDSVSSVGSKRERERLRDRMRERW</sequence>
<evidence type="ECO:0000313" key="2">
    <source>
        <dbReference type="EMBL" id="KIM98156.1"/>
    </source>
</evidence>
<feature type="compositionally biased region" description="Low complexity" evidence="1">
    <location>
        <begin position="394"/>
        <end position="406"/>
    </location>
</feature>
<feature type="region of interest" description="Disordered" evidence="1">
    <location>
        <begin position="485"/>
        <end position="515"/>
    </location>
</feature>
<dbReference type="PANTHER" id="PTHR35006">
    <property type="entry name" value="GLYOXALASE FAMILY PROTEIN (AFU_ORTHOLOGUE AFUA_5G14830)"/>
    <property type="match status" value="1"/>
</dbReference>
<accession>A0A0C3H6Z1</accession>
<feature type="compositionally biased region" description="Polar residues" evidence="1">
    <location>
        <begin position="485"/>
        <end position="499"/>
    </location>
</feature>
<dbReference type="Proteomes" id="UP000054321">
    <property type="component" value="Unassembled WGS sequence"/>
</dbReference>
<evidence type="ECO:0000313" key="3">
    <source>
        <dbReference type="Proteomes" id="UP000054321"/>
    </source>
</evidence>
<feature type="compositionally biased region" description="Basic and acidic residues" evidence="1">
    <location>
        <begin position="414"/>
        <end position="431"/>
    </location>
</feature>
<evidence type="ECO:0008006" key="4">
    <source>
        <dbReference type="Google" id="ProtNLM"/>
    </source>
</evidence>
<feature type="compositionally biased region" description="Basic and acidic residues" evidence="1">
    <location>
        <begin position="303"/>
        <end position="320"/>
    </location>
</feature>
<dbReference type="EMBL" id="KN832881">
    <property type="protein sequence ID" value="KIM98156.1"/>
    <property type="molecule type" value="Genomic_DNA"/>
</dbReference>
<feature type="region of interest" description="Disordered" evidence="1">
    <location>
        <begin position="359"/>
        <end position="448"/>
    </location>
</feature>
<feature type="region of interest" description="Disordered" evidence="1">
    <location>
        <begin position="276"/>
        <end position="325"/>
    </location>
</feature>
<feature type="compositionally biased region" description="Basic and acidic residues" evidence="1">
    <location>
        <begin position="438"/>
        <end position="447"/>
    </location>
</feature>
<dbReference type="HOGENOM" id="CLU_498784_0_0_1"/>
<keyword evidence="3" id="KW-1185">Reference proteome</keyword>
<feature type="compositionally biased region" description="Basic and acidic residues" evidence="1">
    <location>
        <begin position="359"/>
        <end position="379"/>
    </location>
</feature>
<feature type="compositionally biased region" description="Basic and acidic residues" evidence="1">
    <location>
        <begin position="500"/>
        <end position="515"/>
    </location>
</feature>
<organism evidence="2 3">
    <name type="scientific">Oidiodendron maius (strain Zn)</name>
    <dbReference type="NCBI Taxonomy" id="913774"/>
    <lineage>
        <taxon>Eukaryota</taxon>
        <taxon>Fungi</taxon>
        <taxon>Dikarya</taxon>
        <taxon>Ascomycota</taxon>
        <taxon>Pezizomycotina</taxon>
        <taxon>Leotiomycetes</taxon>
        <taxon>Leotiomycetes incertae sedis</taxon>
        <taxon>Myxotrichaceae</taxon>
        <taxon>Oidiodendron</taxon>
    </lineage>
</organism>
<name>A0A0C3H6Z1_OIDMZ</name>
<dbReference type="PANTHER" id="PTHR35006:SF2">
    <property type="entry name" value="GLYOXALASE FAMILY PROTEIN (AFU_ORTHOLOGUE AFUA_5G14830)"/>
    <property type="match status" value="1"/>
</dbReference>
<feature type="region of interest" description="Disordered" evidence="1">
    <location>
        <begin position="165"/>
        <end position="202"/>
    </location>
</feature>
<dbReference type="InterPro" id="IPR029068">
    <property type="entry name" value="Glyas_Bleomycin-R_OHBP_Dase"/>
</dbReference>